<dbReference type="Pfam" id="PF04542">
    <property type="entry name" value="Sigma70_r2"/>
    <property type="match status" value="1"/>
</dbReference>
<dbReference type="InterPro" id="IPR039425">
    <property type="entry name" value="RNA_pol_sigma-70-like"/>
</dbReference>
<evidence type="ECO:0000259" key="8">
    <source>
        <dbReference type="Pfam" id="PF08281"/>
    </source>
</evidence>
<dbReference type="PANTHER" id="PTHR43133">
    <property type="entry name" value="RNA POLYMERASE ECF-TYPE SIGMA FACTO"/>
    <property type="match status" value="1"/>
</dbReference>
<evidence type="ECO:0000256" key="6">
    <source>
        <dbReference type="SAM" id="MobiDB-lite"/>
    </source>
</evidence>
<comment type="caution">
    <text evidence="9">The sequence shown here is derived from an EMBL/GenBank/DDBJ whole genome shotgun (WGS) entry which is preliminary data.</text>
</comment>
<dbReference type="GO" id="GO:0003677">
    <property type="term" value="F:DNA binding"/>
    <property type="evidence" value="ECO:0007669"/>
    <property type="project" value="UniProtKB-KW"/>
</dbReference>
<dbReference type="SUPFAM" id="SSF88946">
    <property type="entry name" value="Sigma2 domain of RNA polymerase sigma factors"/>
    <property type="match status" value="1"/>
</dbReference>
<evidence type="ECO:0000313" key="10">
    <source>
        <dbReference type="Proteomes" id="UP000245469"/>
    </source>
</evidence>
<name>A0A315ZHY7_9ACTN</name>
<accession>A0A315ZHY7</accession>
<dbReference type="CDD" id="cd06171">
    <property type="entry name" value="Sigma70_r4"/>
    <property type="match status" value="1"/>
</dbReference>
<feature type="domain" description="RNA polymerase sigma factor 70 region 4 type 2" evidence="8">
    <location>
        <begin position="137"/>
        <end position="188"/>
    </location>
</feature>
<dbReference type="RefSeq" id="WP_211319862.1">
    <property type="nucleotide sequence ID" value="NZ_QGDQ01000060.1"/>
</dbReference>
<dbReference type="PANTHER" id="PTHR43133:SF8">
    <property type="entry name" value="RNA POLYMERASE SIGMA FACTOR HI_1459-RELATED"/>
    <property type="match status" value="1"/>
</dbReference>
<dbReference type="NCBIfam" id="TIGR02937">
    <property type="entry name" value="sigma70-ECF"/>
    <property type="match status" value="1"/>
</dbReference>
<dbReference type="AlphaFoldDB" id="A0A315ZHY7"/>
<dbReference type="GO" id="GO:0006352">
    <property type="term" value="P:DNA-templated transcription initiation"/>
    <property type="evidence" value="ECO:0007669"/>
    <property type="project" value="InterPro"/>
</dbReference>
<dbReference type="Gene3D" id="1.10.1740.10">
    <property type="match status" value="1"/>
</dbReference>
<proteinExistence type="inferred from homology"/>
<dbReference type="Pfam" id="PF08281">
    <property type="entry name" value="Sigma70_r4_2"/>
    <property type="match status" value="1"/>
</dbReference>
<protein>
    <submittedName>
        <fullName evidence="9">RNA polymerase ECF family sigma subunit</fullName>
    </submittedName>
</protein>
<dbReference type="Gene3D" id="1.10.10.10">
    <property type="entry name" value="Winged helix-like DNA-binding domain superfamily/Winged helix DNA-binding domain"/>
    <property type="match status" value="1"/>
</dbReference>
<keyword evidence="2" id="KW-0805">Transcription regulation</keyword>
<feature type="compositionally biased region" description="Basic and acidic residues" evidence="6">
    <location>
        <begin position="1"/>
        <end position="12"/>
    </location>
</feature>
<dbReference type="EMBL" id="QGDQ01000060">
    <property type="protein sequence ID" value="PWJ45151.1"/>
    <property type="molecule type" value="Genomic_DNA"/>
</dbReference>
<dbReference type="InterPro" id="IPR014284">
    <property type="entry name" value="RNA_pol_sigma-70_dom"/>
</dbReference>
<dbReference type="GO" id="GO:0016987">
    <property type="term" value="F:sigma factor activity"/>
    <property type="evidence" value="ECO:0007669"/>
    <property type="project" value="UniProtKB-KW"/>
</dbReference>
<dbReference type="Proteomes" id="UP000245469">
    <property type="component" value="Unassembled WGS sequence"/>
</dbReference>
<dbReference type="InterPro" id="IPR007627">
    <property type="entry name" value="RNA_pol_sigma70_r2"/>
</dbReference>
<evidence type="ECO:0000259" key="7">
    <source>
        <dbReference type="Pfam" id="PF04542"/>
    </source>
</evidence>
<evidence type="ECO:0000256" key="1">
    <source>
        <dbReference type="ARBA" id="ARBA00010641"/>
    </source>
</evidence>
<dbReference type="InterPro" id="IPR036388">
    <property type="entry name" value="WH-like_DNA-bd_sf"/>
</dbReference>
<organism evidence="9 10">
    <name type="scientific">Quadrisphaera granulorum</name>
    <dbReference type="NCBI Taxonomy" id="317664"/>
    <lineage>
        <taxon>Bacteria</taxon>
        <taxon>Bacillati</taxon>
        <taxon>Actinomycetota</taxon>
        <taxon>Actinomycetes</taxon>
        <taxon>Kineosporiales</taxon>
        <taxon>Kineosporiaceae</taxon>
        <taxon>Quadrisphaera</taxon>
    </lineage>
</organism>
<dbReference type="InterPro" id="IPR013249">
    <property type="entry name" value="RNA_pol_sigma70_r4_t2"/>
</dbReference>
<keyword evidence="4" id="KW-0238">DNA-binding</keyword>
<evidence type="ECO:0000256" key="2">
    <source>
        <dbReference type="ARBA" id="ARBA00023015"/>
    </source>
</evidence>
<gene>
    <name evidence="9" type="ORF">BXY45_1601</name>
</gene>
<reference evidence="9 10" key="1">
    <citation type="submission" date="2018-03" db="EMBL/GenBank/DDBJ databases">
        <title>Genomic Encyclopedia of Archaeal and Bacterial Type Strains, Phase II (KMG-II): from individual species to whole genera.</title>
        <authorList>
            <person name="Goeker M."/>
        </authorList>
    </citation>
    <scope>NUCLEOTIDE SEQUENCE [LARGE SCALE GENOMIC DNA]</scope>
    <source>
        <strain evidence="9 10">DSM 44889</strain>
    </source>
</reference>
<dbReference type="SUPFAM" id="SSF88659">
    <property type="entry name" value="Sigma3 and sigma4 domains of RNA polymerase sigma factors"/>
    <property type="match status" value="1"/>
</dbReference>
<evidence type="ECO:0000313" key="9">
    <source>
        <dbReference type="EMBL" id="PWJ45151.1"/>
    </source>
</evidence>
<feature type="region of interest" description="Disordered" evidence="6">
    <location>
        <begin position="1"/>
        <end position="24"/>
    </location>
</feature>
<comment type="similarity">
    <text evidence="1">Belongs to the sigma-70 factor family. ECF subfamily.</text>
</comment>
<dbReference type="InterPro" id="IPR013324">
    <property type="entry name" value="RNA_pol_sigma_r3/r4-like"/>
</dbReference>
<dbReference type="InterPro" id="IPR013325">
    <property type="entry name" value="RNA_pol_sigma_r2"/>
</dbReference>
<feature type="domain" description="RNA polymerase sigma-70 region 2" evidence="7">
    <location>
        <begin position="40"/>
        <end position="104"/>
    </location>
</feature>
<evidence type="ECO:0000256" key="3">
    <source>
        <dbReference type="ARBA" id="ARBA00023082"/>
    </source>
</evidence>
<keyword evidence="10" id="KW-1185">Reference proteome</keyword>
<keyword evidence="3" id="KW-0731">Sigma factor</keyword>
<sequence>MIANLDRDERGQHRPRPLTSTARAFPGRDDAALETFLGTVAPRLLAYALRRVQPSEDAADVVAQVLLTAWRRRDDLPQDNDAAAAWLFGVARNVLANHRRGQVRREALADRLRDDLTRAERSSASHAGHASADGPAERVREALELLPEDDRELLTLVAWDGLGIAEAGAVLGLGASSARSRWARAKQRFAAALETLG</sequence>
<evidence type="ECO:0000256" key="4">
    <source>
        <dbReference type="ARBA" id="ARBA00023125"/>
    </source>
</evidence>
<evidence type="ECO:0000256" key="5">
    <source>
        <dbReference type="ARBA" id="ARBA00023163"/>
    </source>
</evidence>
<keyword evidence="5" id="KW-0804">Transcription</keyword>